<evidence type="ECO:0000259" key="2">
    <source>
        <dbReference type="SMART" id="SM00642"/>
    </source>
</evidence>
<keyword evidence="4" id="KW-1185">Reference proteome</keyword>
<protein>
    <submittedName>
        <fullName evidence="3">Alpha-amylase family glycosyl hydrolase</fullName>
    </submittedName>
</protein>
<accession>A0ABS9KGU7</accession>
<dbReference type="InterPro" id="IPR006047">
    <property type="entry name" value="GH13_cat_dom"/>
</dbReference>
<dbReference type="EMBL" id="JAKLWS010000025">
    <property type="protein sequence ID" value="MCG2590084.1"/>
    <property type="molecule type" value="Genomic_DNA"/>
</dbReference>
<reference evidence="3" key="1">
    <citation type="submission" date="2022-01" db="EMBL/GenBank/DDBJ databases">
        <authorList>
            <person name="Wang Y."/>
        </authorList>
    </citation>
    <scope>NUCLEOTIDE SEQUENCE</scope>
    <source>
        <strain evidence="3">WB101</strain>
    </source>
</reference>
<dbReference type="SUPFAM" id="SSF81296">
    <property type="entry name" value="E set domains"/>
    <property type="match status" value="1"/>
</dbReference>
<dbReference type="Gene3D" id="2.60.40.1180">
    <property type="entry name" value="Golgi alpha-mannosidase II"/>
    <property type="match status" value="1"/>
</dbReference>
<dbReference type="SUPFAM" id="SSF51445">
    <property type="entry name" value="(Trans)glycosidases"/>
    <property type="match status" value="1"/>
</dbReference>
<dbReference type="Pfam" id="PF02922">
    <property type="entry name" value="CBM_48"/>
    <property type="match status" value="1"/>
</dbReference>
<feature type="domain" description="Glycosyl hydrolase family 13 catalytic" evidence="2">
    <location>
        <begin position="148"/>
        <end position="566"/>
    </location>
</feature>
<dbReference type="RefSeq" id="WP_237855441.1">
    <property type="nucleotide sequence ID" value="NZ_JAKLWS010000025.1"/>
</dbReference>
<dbReference type="Gene3D" id="3.20.20.80">
    <property type="entry name" value="Glycosidases"/>
    <property type="match status" value="1"/>
</dbReference>
<dbReference type="InterPro" id="IPR013783">
    <property type="entry name" value="Ig-like_fold"/>
</dbReference>
<organism evidence="3 4">
    <name type="scientific">Rhodohalobacter sulfatireducens</name>
    <dbReference type="NCBI Taxonomy" id="2911366"/>
    <lineage>
        <taxon>Bacteria</taxon>
        <taxon>Pseudomonadati</taxon>
        <taxon>Balneolota</taxon>
        <taxon>Balneolia</taxon>
        <taxon>Balneolales</taxon>
        <taxon>Balneolaceae</taxon>
        <taxon>Rhodohalobacter</taxon>
    </lineage>
</organism>
<dbReference type="GO" id="GO:0016787">
    <property type="term" value="F:hydrolase activity"/>
    <property type="evidence" value="ECO:0007669"/>
    <property type="project" value="UniProtKB-KW"/>
</dbReference>
<evidence type="ECO:0000313" key="4">
    <source>
        <dbReference type="Proteomes" id="UP001165366"/>
    </source>
</evidence>
<sequence>MISTKLPGTKTSLGCTLSDDSTAFALYCPRAKSMKCIIFNHSDDKNGEEHPMQKGKAGIWSLTIDRNLESKWYAYKAEFSTDQRPKSPYKKSLFADPYSKHVTVRNTYQQDAKTYIFDDNFDWQETDHIFPKDPRDLIIYETHIKDLTAHPSSGADGMGSFKKFIEQNQNGGIQHLKNLGVNCIEFLPLQKFAPVEPPYGSKTKEGFHNTWNPYEANYWGYMTSFFFAPESSFASDWSNRHSGRTTAVVTEFKEVVKTLHSEGFTVLMDVVYNHTSLFDKNPLTHLLSDVYLRRDQDGNLMNRSGTGNEFKSEEPAARQLIIDSLLYWMEEYKIDGFRFDLAALLDRKSWDAIKKAVQEKYPNAVLIAEPWGGHYSPHAFSNHGWASWNDRIRNSFKGSDPQHDRGFIFSDWQHETKRERLENIIRGTLNHGEGGLFNTSAHSVNYLESHDGYTLGDFIRIGLNPELYDQTIEDLESHTKLNDHQLSISKLAALSLFVSQGITMIHAGQEFARSKVIARTPVNDPDESKIDHNSYQKDNETNWLNFDHLKLNRGLYEYYRGLIDIRKKSPALRKCKPEEIHFDYYGNPLLISFFINGNSTDDMYDYYIIMNGNSFAIEKHDLPAGTWEILADHEIASSHILNIASGSVNIPSQSGILLRKLRH</sequence>
<dbReference type="InterPro" id="IPR004193">
    <property type="entry name" value="Glyco_hydro_13_N"/>
</dbReference>
<dbReference type="InterPro" id="IPR013780">
    <property type="entry name" value="Glyco_hydro_b"/>
</dbReference>
<dbReference type="Gene3D" id="2.60.40.10">
    <property type="entry name" value="Immunoglobulins"/>
    <property type="match status" value="1"/>
</dbReference>
<gene>
    <name evidence="3" type="ORF">L6773_16015</name>
</gene>
<dbReference type="Proteomes" id="UP001165366">
    <property type="component" value="Unassembled WGS sequence"/>
</dbReference>
<dbReference type="PANTHER" id="PTHR43002">
    <property type="entry name" value="GLYCOGEN DEBRANCHING ENZYME"/>
    <property type="match status" value="1"/>
</dbReference>
<evidence type="ECO:0000313" key="3">
    <source>
        <dbReference type="EMBL" id="MCG2590084.1"/>
    </source>
</evidence>
<dbReference type="InterPro" id="IPR017853">
    <property type="entry name" value="GH"/>
</dbReference>
<keyword evidence="3" id="KW-0378">Hydrolase</keyword>
<reference evidence="3" key="2">
    <citation type="submission" date="2024-05" db="EMBL/GenBank/DDBJ databases">
        <title>Rhodohalobacter halophilus gen. nov., sp. nov., a moderately halophilic member of the family Balneolaceae.</title>
        <authorList>
            <person name="Xia J."/>
        </authorList>
    </citation>
    <scope>NUCLEOTIDE SEQUENCE</scope>
    <source>
        <strain evidence="3">WB101</strain>
    </source>
</reference>
<dbReference type="InterPro" id="IPR014756">
    <property type="entry name" value="Ig_E-set"/>
</dbReference>
<dbReference type="SMART" id="SM00642">
    <property type="entry name" value="Aamy"/>
    <property type="match status" value="1"/>
</dbReference>
<comment type="similarity">
    <text evidence="1">Belongs to the glycosyl hydrolase 13 family.</text>
</comment>
<name>A0ABS9KGU7_9BACT</name>
<evidence type="ECO:0000256" key="1">
    <source>
        <dbReference type="ARBA" id="ARBA00008061"/>
    </source>
</evidence>
<proteinExistence type="inferred from homology"/>
<comment type="caution">
    <text evidence="3">The sequence shown here is derived from an EMBL/GenBank/DDBJ whole genome shotgun (WGS) entry which is preliminary data.</text>
</comment>